<dbReference type="Pfam" id="PF23283">
    <property type="entry name" value="D8C_UMOD"/>
    <property type="match status" value="1"/>
</dbReference>
<dbReference type="InterPro" id="IPR018097">
    <property type="entry name" value="EGF_Ca-bd_CS"/>
</dbReference>
<feature type="disulfide bond" evidence="6">
    <location>
        <begin position="1132"/>
        <end position="1141"/>
    </location>
</feature>
<evidence type="ECO:0000256" key="4">
    <source>
        <dbReference type="ARBA" id="ARBA00023054"/>
    </source>
</evidence>
<dbReference type="CDD" id="cd00054">
    <property type="entry name" value="EGF_CA"/>
    <property type="match status" value="3"/>
</dbReference>
<dbReference type="PROSITE" id="PS00022">
    <property type="entry name" value="EGF_1"/>
    <property type="match status" value="2"/>
</dbReference>
<dbReference type="PROSITE" id="PS00010">
    <property type="entry name" value="ASX_HYDROXYL"/>
    <property type="match status" value="1"/>
</dbReference>
<dbReference type="PROSITE" id="PS01187">
    <property type="entry name" value="EGF_CA"/>
    <property type="match status" value="1"/>
</dbReference>
<dbReference type="Proteomes" id="UP000314983">
    <property type="component" value="Chromosome 21"/>
</dbReference>
<dbReference type="GeneTree" id="ENSGT00940000167103"/>
<accession>A0AAY5EAG6</accession>
<dbReference type="InterPro" id="IPR058727">
    <property type="entry name" value="Helical_Vwde"/>
</dbReference>
<sequence>CCYGSCTLALLILTPECYPGGHRLLRDPHRSVDFDSTELQNTAIQDVICDHSLPAGWYRFSIGNRAAEMPTRCVEMNHCGTQAPVWLSLTDTPLPIPGQASQMTACATWQFFHRSTKDCCLFRIPVTVRNCGHFLLYFLEPTQGCMGYCAQGDFPSSSSPHLHMDRYYSIHHRPPPLPGQPQLSAELAGSSVQLRCSYNAAPGAGLLVYTVVWVRYTSASMKVELRRDTTARLHALVEMDGVHFRLAISYKCIYSVEYIQDSCSCLQFVPDALHIREDGKEHSLVVHSSVPISCYGSEPGCCCSLPLALSVHGVMSATPNVALSSCRLELASQACRGGVCARAAVALTAVTDFTRDGNRASLLSARPAGGSPRLWRGYAPTPVKDVPTSSCYSLTDPHILTFDGRRFDNRQTGTFVLCRSASRAFEVHVRQQDCGGRHYPVTCTCGLAAREGNQVVTFDMCRGQLQETRPQLFIKNLGPPLANEVKILETHRGKKVTVLFPSGAFVRADVHDRGMSVSVRVPSRDFNGTRGLCGTFDGNSQNDLHSPDGTAYQSGELDLFIQDWRVAPGESLFDRTPPAEAGPSERPFCACQGGYGPAPGSREDLSALFEPQPAPCCLSRDHVDRAFLFPSRDVTAEHTADAHLQRTAALSAEELRVDSLFEPVTPRSRESAPHPPGTRSSVTQWRAQTTPSLTRVDLPGSQEDQLSSPRPADTIAPWPAPDTLASARALELCRASLLGSAVGVVCAGLLGRRLEEAVGLCVLDLRMKDDPARADALLPFLENECERWWLELRAQHPPVAAATPDVRAALRCPNACSGDGRCKEGGCRCRPGRDGHDSGQSIELTDLENNGLCNVRTHHCDNVRVFGLGFIESERLICLVTRFMVCGVVDPWDFSVLRLALCLALSQVSNDGSASSNGKVLTIFDGGCQQCVPSGLCKLKESTCNIEGMCFADRAVSPSSPCLLCNSTVSKYTWSLNQENQPPKFLAPAEGLRAFAGEAFVFQLAAADAEGSAVLFQLEAGPPVASLGAAGLLVWRAETVAEGDQSFRFSVLDECGAQSRYTVEVSVRPCDCANGGTCVTNVNLPAGRGEYLCVCPPGFHGDLCQDKADFCASKPCGPGECVNKQDKFLCLCPAGRKGLTCQEDINECERVPCFRGVPCTNTFGSFTCSGCPHGMLGDGITCTGNSAFTCSYPPPPPQKKKKKLKS</sequence>
<dbReference type="GO" id="GO:0005509">
    <property type="term" value="F:calcium ion binding"/>
    <property type="evidence" value="ECO:0007669"/>
    <property type="project" value="InterPro"/>
</dbReference>
<dbReference type="SMART" id="SM00181">
    <property type="entry name" value="EGF"/>
    <property type="match status" value="3"/>
</dbReference>
<dbReference type="GO" id="GO:0009986">
    <property type="term" value="C:cell surface"/>
    <property type="evidence" value="ECO:0007669"/>
    <property type="project" value="TreeGrafter"/>
</dbReference>
<dbReference type="InterPro" id="IPR057774">
    <property type="entry name" value="D8C_UMOD/GP2/OIT3-like"/>
</dbReference>
<dbReference type="GO" id="GO:0005576">
    <property type="term" value="C:extracellular region"/>
    <property type="evidence" value="ECO:0007669"/>
    <property type="project" value="TreeGrafter"/>
</dbReference>
<evidence type="ECO:0000313" key="10">
    <source>
        <dbReference type="Ensembl" id="ENSEEEP00000053905.1"/>
    </source>
</evidence>
<reference evidence="10" key="2">
    <citation type="submission" date="2025-08" db="UniProtKB">
        <authorList>
            <consortium name="Ensembl"/>
        </authorList>
    </citation>
    <scope>IDENTIFICATION</scope>
</reference>
<dbReference type="FunFam" id="2.10.25.10:FF:000499">
    <property type="entry name" value="Predicted protein"/>
    <property type="match status" value="1"/>
</dbReference>
<dbReference type="SUPFAM" id="SSF57184">
    <property type="entry name" value="Growth factor receptor domain"/>
    <property type="match status" value="1"/>
</dbReference>
<feature type="region of interest" description="Disordered" evidence="7">
    <location>
        <begin position="663"/>
        <end position="718"/>
    </location>
</feature>
<feature type="domain" description="VWFD" evidence="9">
    <location>
        <begin position="389"/>
        <end position="572"/>
    </location>
</feature>
<evidence type="ECO:0000256" key="6">
    <source>
        <dbReference type="PROSITE-ProRule" id="PRU00076"/>
    </source>
</evidence>
<dbReference type="PANTHER" id="PTHR14949">
    <property type="entry name" value="EGF-LIKE-DOMAIN, MULTIPLE 7, 8"/>
    <property type="match status" value="1"/>
</dbReference>
<reference evidence="10" key="3">
    <citation type="submission" date="2025-09" db="UniProtKB">
        <authorList>
            <consortium name="Ensembl"/>
        </authorList>
    </citation>
    <scope>IDENTIFICATION</scope>
</reference>
<proteinExistence type="predicted"/>
<comment type="caution">
    <text evidence="6">Lacks conserved residue(s) required for the propagation of feature annotation.</text>
</comment>
<dbReference type="InterPro" id="IPR050969">
    <property type="entry name" value="Dev_Signal_Modulators"/>
</dbReference>
<feature type="disulfide bond" evidence="6">
    <location>
        <begin position="1111"/>
        <end position="1121"/>
    </location>
</feature>
<dbReference type="InterPro" id="IPR001881">
    <property type="entry name" value="EGF-like_Ca-bd_dom"/>
</dbReference>
<protein>
    <submittedName>
        <fullName evidence="10">Uncharacterized protein</fullName>
    </submittedName>
</protein>
<feature type="disulfide bond" evidence="6">
    <location>
        <begin position="1095"/>
        <end position="1104"/>
    </location>
</feature>
<feature type="domain" description="EGF-like" evidence="8">
    <location>
        <begin position="1066"/>
        <end position="1105"/>
    </location>
</feature>
<dbReference type="PROSITE" id="PS50026">
    <property type="entry name" value="EGF_3"/>
    <property type="match status" value="2"/>
</dbReference>
<dbReference type="Gene3D" id="2.10.25.10">
    <property type="entry name" value="Laminin"/>
    <property type="match status" value="3"/>
</dbReference>
<dbReference type="AlphaFoldDB" id="A0AAY5EAG6"/>
<dbReference type="InterPro" id="IPR000742">
    <property type="entry name" value="EGF"/>
</dbReference>
<dbReference type="InterPro" id="IPR000152">
    <property type="entry name" value="EGF-type_Asp/Asn_hydroxyl_site"/>
</dbReference>
<dbReference type="SMART" id="SM00179">
    <property type="entry name" value="EGF_CA"/>
    <property type="match status" value="3"/>
</dbReference>
<evidence type="ECO:0000256" key="3">
    <source>
        <dbReference type="ARBA" id="ARBA00022737"/>
    </source>
</evidence>
<evidence type="ECO:0000259" key="8">
    <source>
        <dbReference type="PROSITE" id="PS50026"/>
    </source>
</evidence>
<keyword evidence="3" id="KW-0677">Repeat</keyword>
<dbReference type="GO" id="GO:0005102">
    <property type="term" value="F:signaling receptor binding"/>
    <property type="evidence" value="ECO:0007669"/>
    <property type="project" value="TreeGrafter"/>
</dbReference>
<dbReference type="Pfam" id="PF00008">
    <property type="entry name" value="EGF"/>
    <property type="match status" value="1"/>
</dbReference>
<name>A0AAY5EAG6_ELEEL</name>
<evidence type="ECO:0000313" key="11">
    <source>
        <dbReference type="Proteomes" id="UP000314983"/>
    </source>
</evidence>
<dbReference type="InterPro" id="IPR009030">
    <property type="entry name" value="Growth_fac_rcpt_cys_sf"/>
</dbReference>
<keyword evidence="5 6" id="KW-1015">Disulfide bond</keyword>
<dbReference type="Pfam" id="PF26129">
    <property type="entry name" value="Vwde"/>
    <property type="match status" value="1"/>
</dbReference>
<organism evidence="10 11">
    <name type="scientific">Electrophorus electricus</name>
    <name type="common">Electric eel</name>
    <name type="synonym">Gymnotus electricus</name>
    <dbReference type="NCBI Taxonomy" id="8005"/>
    <lineage>
        <taxon>Eukaryota</taxon>
        <taxon>Metazoa</taxon>
        <taxon>Chordata</taxon>
        <taxon>Craniata</taxon>
        <taxon>Vertebrata</taxon>
        <taxon>Euteleostomi</taxon>
        <taxon>Actinopterygii</taxon>
        <taxon>Neopterygii</taxon>
        <taxon>Teleostei</taxon>
        <taxon>Ostariophysi</taxon>
        <taxon>Gymnotiformes</taxon>
        <taxon>Gymnotoidei</taxon>
        <taxon>Gymnotidae</taxon>
        <taxon>Electrophorus</taxon>
    </lineage>
</organism>
<dbReference type="Pfam" id="PF00094">
    <property type="entry name" value="VWD"/>
    <property type="match status" value="1"/>
</dbReference>
<feature type="compositionally biased region" description="Polar residues" evidence="7">
    <location>
        <begin position="678"/>
        <end position="693"/>
    </location>
</feature>
<evidence type="ECO:0000256" key="2">
    <source>
        <dbReference type="ARBA" id="ARBA00022729"/>
    </source>
</evidence>
<dbReference type="Ensembl" id="ENSEEET00000065470.1">
    <property type="protein sequence ID" value="ENSEEEP00000053905.1"/>
    <property type="gene ID" value="ENSEEEG00000025693.1"/>
</dbReference>
<evidence type="ECO:0000259" key="9">
    <source>
        <dbReference type="PROSITE" id="PS51233"/>
    </source>
</evidence>
<dbReference type="PROSITE" id="PS01186">
    <property type="entry name" value="EGF_2"/>
    <property type="match status" value="1"/>
</dbReference>
<reference evidence="10 11" key="1">
    <citation type="submission" date="2020-05" db="EMBL/GenBank/DDBJ databases">
        <title>Electrophorus electricus (electric eel) genome, fEleEle1, primary haplotype.</title>
        <authorList>
            <person name="Myers G."/>
            <person name="Meyer A."/>
            <person name="Fedrigo O."/>
            <person name="Formenti G."/>
            <person name="Rhie A."/>
            <person name="Tracey A."/>
            <person name="Sims Y."/>
            <person name="Jarvis E.D."/>
        </authorList>
    </citation>
    <scope>NUCLEOTIDE SEQUENCE [LARGE SCALE GENOMIC DNA]</scope>
</reference>
<evidence type="ECO:0000256" key="5">
    <source>
        <dbReference type="ARBA" id="ARBA00023157"/>
    </source>
</evidence>
<evidence type="ECO:0000256" key="7">
    <source>
        <dbReference type="SAM" id="MobiDB-lite"/>
    </source>
</evidence>
<keyword evidence="1 6" id="KW-0245">EGF-like domain</keyword>
<keyword evidence="11" id="KW-1185">Reference proteome</keyword>
<feature type="domain" description="EGF-like" evidence="8">
    <location>
        <begin position="1107"/>
        <end position="1142"/>
    </location>
</feature>
<keyword evidence="2" id="KW-0732">Signal</keyword>
<dbReference type="PROSITE" id="PS51233">
    <property type="entry name" value="VWFD"/>
    <property type="match status" value="1"/>
</dbReference>
<dbReference type="Pfam" id="PF25776">
    <property type="entry name" value="Ig_VWDE"/>
    <property type="match status" value="1"/>
</dbReference>
<dbReference type="InterPro" id="IPR057885">
    <property type="entry name" value="Ig_VWDE"/>
</dbReference>
<dbReference type="SMART" id="SM00216">
    <property type="entry name" value="VWD"/>
    <property type="match status" value="1"/>
</dbReference>
<dbReference type="InterPro" id="IPR001846">
    <property type="entry name" value="VWF_type-D"/>
</dbReference>
<evidence type="ECO:0000256" key="1">
    <source>
        <dbReference type="ARBA" id="ARBA00022536"/>
    </source>
</evidence>
<keyword evidence="4" id="KW-0175">Coiled coil</keyword>
<dbReference type="PANTHER" id="PTHR14949:SF52">
    <property type="entry name" value="VON WILLEBRAND FACTOR D AND EGF DOMAIN-CONTAINING PROTEIN"/>
    <property type="match status" value="1"/>
</dbReference>